<dbReference type="GO" id="GO:0005739">
    <property type="term" value="C:mitochondrion"/>
    <property type="evidence" value="ECO:0007669"/>
    <property type="project" value="EnsemblFungi"/>
</dbReference>
<dbReference type="EMBL" id="KK365137">
    <property type="protein sequence ID" value="KCZ81736.1"/>
    <property type="molecule type" value="Genomic_DNA"/>
</dbReference>
<dbReference type="Gene3D" id="3.90.800.10">
    <property type="entry name" value="Glutamyl-tRNA Synthetase, Domain 3"/>
    <property type="match status" value="1"/>
</dbReference>
<dbReference type="InterPro" id="IPR049437">
    <property type="entry name" value="tRNA-synt_1c_C2"/>
</dbReference>
<dbReference type="GO" id="GO:0017102">
    <property type="term" value="C:methionyl glutamyl tRNA synthetase complex"/>
    <property type="evidence" value="ECO:0007669"/>
    <property type="project" value="EnsemblFungi"/>
</dbReference>
<keyword evidence="6 13" id="KW-0547">Nucleotide-binding</keyword>
<dbReference type="InterPro" id="IPR011035">
    <property type="entry name" value="Ribosomal_bL25/Gln-tRNA_synth"/>
</dbReference>
<feature type="domain" description="tRNA synthetases class I (E and Q) anti-codon binding" evidence="16">
    <location>
        <begin position="509"/>
        <end position="569"/>
    </location>
</feature>
<organism evidence="17 18">
    <name type="scientific">Anncaliia algerae PRA339</name>
    <dbReference type="NCBI Taxonomy" id="1288291"/>
    <lineage>
        <taxon>Eukaryota</taxon>
        <taxon>Fungi</taxon>
        <taxon>Fungi incertae sedis</taxon>
        <taxon>Microsporidia</taxon>
        <taxon>Tubulinosematoidea</taxon>
        <taxon>Tubulinosematidae</taxon>
        <taxon>Anncaliia</taxon>
    </lineage>
</organism>
<dbReference type="PRINTS" id="PR00987">
    <property type="entry name" value="TRNASYNTHGLU"/>
</dbReference>
<dbReference type="Gene3D" id="2.40.240.10">
    <property type="entry name" value="Ribosomal Protein L25, Chain P"/>
    <property type="match status" value="1"/>
</dbReference>
<name>A0A059F449_9MICR</name>
<comment type="catalytic activity">
    <reaction evidence="11">
        <text>tRNA(Glu) + L-glutamate + ATP = L-glutamyl-tRNA(Glu) + AMP + diphosphate</text>
        <dbReference type="Rhea" id="RHEA:23540"/>
        <dbReference type="Rhea" id="RHEA-COMP:9663"/>
        <dbReference type="Rhea" id="RHEA-COMP:9680"/>
        <dbReference type="ChEBI" id="CHEBI:29985"/>
        <dbReference type="ChEBI" id="CHEBI:30616"/>
        <dbReference type="ChEBI" id="CHEBI:33019"/>
        <dbReference type="ChEBI" id="CHEBI:78442"/>
        <dbReference type="ChEBI" id="CHEBI:78520"/>
        <dbReference type="ChEBI" id="CHEBI:456215"/>
        <dbReference type="EC" id="6.1.1.17"/>
    </reaction>
</comment>
<dbReference type="SUPFAM" id="SSF50715">
    <property type="entry name" value="Ribosomal protein L25-like"/>
    <property type="match status" value="1"/>
</dbReference>
<dbReference type="HOGENOM" id="CLU_001882_1_2_1"/>
<feature type="domain" description="Glutamyl/glutaminyl-tRNA synthetase class Ib catalytic" evidence="14">
    <location>
        <begin position="34"/>
        <end position="261"/>
    </location>
</feature>
<evidence type="ECO:0000256" key="6">
    <source>
        <dbReference type="ARBA" id="ARBA00022741"/>
    </source>
</evidence>
<dbReference type="InterPro" id="IPR020056">
    <property type="entry name" value="Rbsml_bL25/Gln-tRNA_synth_N"/>
</dbReference>
<dbReference type="Pfam" id="PF00749">
    <property type="entry name" value="tRNA-synt_1c"/>
    <property type="match status" value="2"/>
</dbReference>
<keyword evidence="7 13" id="KW-0067">ATP-binding</keyword>
<evidence type="ECO:0000256" key="5">
    <source>
        <dbReference type="ARBA" id="ARBA00022598"/>
    </source>
</evidence>
<sequence length="586" mass="69725">MESEISNITQEKLRIKGKDQGNLEINIHKQPILRFAPEPSGYLHLGHAKAFFLNHHFSKDFFRVRIDDTNPLKETLEYENSIKKDLLMISSKRLFFSRSSDYFNALIFYAHKFIELGYAYADNTPVEQMRDERDKGIENENRNNSVEKNKEIFVSMLNQKNKEYCLRAKIDIKHKNKSLRDPVIFRFNFVHHYIYGDKYFVYPTYDFACPIIDSIECITNVFRSNEYRDRNAQYNWFIKKLKTVTFNKCELSEYIKEEKKENSKIIEDFLFFKNNCNELIHESNFNIYKKENILSLFNFLDEKITNHNNSDKITNNDFNDELIIFNYYLPKFAPEIVDFSRMSFENTILSKRNLKEIISDNKLTWDDPRIPTIRGIIRKGLNIEALKEYVLMQGVAQKNSVFSWDKLWSINKKVIDDLSGRYFCIEEKDLVEFVISDVTLNYYKSVPLHRKNPSLGEKSLFYGDIIYLNKNDVNLIKDSEFTLMYFSCAKIIGNKIFLTDSDVRKSKHKIHWVPKQNSVRIKLINYTDLLREDKFNHESKEEEWGVAEEEVLKAKGVVQFERMGYYYVDQKGIFNLVPYTVQVKKY</sequence>
<evidence type="ECO:0000256" key="4">
    <source>
        <dbReference type="ARBA" id="ARBA00022490"/>
    </source>
</evidence>
<keyword evidence="4" id="KW-0963">Cytoplasm</keyword>
<feature type="domain" description="Glutamyl/glutaminyl-tRNA synthetase class Ib anti-codon binding" evidence="15">
    <location>
        <begin position="421"/>
        <end position="492"/>
    </location>
</feature>
<dbReference type="GO" id="GO:0006424">
    <property type="term" value="P:glutamyl-tRNA aminoacylation"/>
    <property type="evidence" value="ECO:0007669"/>
    <property type="project" value="EnsemblFungi"/>
</dbReference>
<dbReference type="Pfam" id="PF20974">
    <property type="entry name" value="tRNA-synt_1c_C2"/>
    <property type="match status" value="1"/>
</dbReference>
<dbReference type="STRING" id="1288291.A0A059F449"/>
<dbReference type="GO" id="GO:0010494">
    <property type="term" value="C:cytoplasmic stress granule"/>
    <property type="evidence" value="ECO:0007669"/>
    <property type="project" value="EnsemblFungi"/>
</dbReference>
<feature type="domain" description="Glutamyl/glutaminyl-tRNA synthetase class Ib catalytic" evidence="14">
    <location>
        <begin position="332"/>
        <end position="416"/>
    </location>
</feature>
<evidence type="ECO:0000256" key="9">
    <source>
        <dbReference type="ARBA" id="ARBA00023146"/>
    </source>
</evidence>
<dbReference type="PROSITE" id="PS00178">
    <property type="entry name" value="AA_TRNA_LIGASE_I"/>
    <property type="match status" value="1"/>
</dbReference>
<dbReference type="InterPro" id="IPR020058">
    <property type="entry name" value="Glu/Gln-tRNA-synth_Ib_cat-dom"/>
</dbReference>
<dbReference type="InterPro" id="IPR020059">
    <property type="entry name" value="Glu/Gln-tRNA-synth_Ib_codon-bd"/>
</dbReference>
<reference evidence="18" key="1">
    <citation type="submission" date="2013-02" db="EMBL/GenBank/DDBJ databases">
        <authorList>
            <consortium name="The Broad Institute Genome Sequencing Platform"/>
            <person name="Cuomo C."/>
            <person name="Becnel J."/>
            <person name="Sanscrainte N."/>
            <person name="Walker B."/>
            <person name="Young S.K."/>
            <person name="Zeng Q."/>
            <person name="Gargeya S."/>
            <person name="Fitzgerald M."/>
            <person name="Haas B."/>
            <person name="Abouelleil A."/>
            <person name="Alvarado L."/>
            <person name="Arachchi H.M."/>
            <person name="Berlin A.M."/>
            <person name="Chapman S.B."/>
            <person name="Dewar J."/>
            <person name="Goldberg J."/>
            <person name="Griggs A."/>
            <person name="Gujja S."/>
            <person name="Hansen M."/>
            <person name="Howarth C."/>
            <person name="Imamovic A."/>
            <person name="Larimer J."/>
            <person name="McCowan C."/>
            <person name="Murphy C."/>
            <person name="Neiman D."/>
            <person name="Pearson M."/>
            <person name="Priest M."/>
            <person name="Roberts A."/>
            <person name="Saif S."/>
            <person name="Shea T."/>
            <person name="Sisk P."/>
            <person name="Sykes S."/>
            <person name="Wortman J."/>
            <person name="Nusbaum C."/>
            <person name="Birren B."/>
        </authorList>
    </citation>
    <scope>NUCLEOTIDE SEQUENCE [LARGE SCALE GENOMIC DNA]</scope>
    <source>
        <strain evidence="18">PRA339</strain>
    </source>
</reference>
<protein>
    <recommendedName>
        <fullName evidence="12">Probable glutamate--tRNA ligase, cytoplasmic</fullName>
        <ecNumber evidence="3">6.1.1.17</ecNumber>
    </recommendedName>
    <alternativeName>
        <fullName evidence="10">Glutamyl-tRNA synthetase</fullName>
    </alternativeName>
</protein>
<dbReference type="AlphaFoldDB" id="A0A059F449"/>
<evidence type="ECO:0000259" key="16">
    <source>
        <dbReference type="Pfam" id="PF20974"/>
    </source>
</evidence>
<comment type="subcellular location">
    <subcellularLocation>
        <location evidence="1">Cytoplasm</location>
    </subcellularLocation>
</comment>
<dbReference type="InterPro" id="IPR050132">
    <property type="entry name" value="Gln/Glu-tRNA_Ligase"/>
</dbReference>
<dbReference type="GO" id="GO:1990825">
    <property type="term" value="F:sequence-specific mRNA binding"/>
    <property type="evidence" value="ECO:0007669"/>
    <property type="project" value="EnsemblFungi"/>
</dbReference>
<dbReference type="EC" id="6.1.1.17" evidence="3"/>
<keyword evidence="9 13" id="KW-0030">Aminoacyl-tRNA synthetase</keyword>
<evidence type="ECO:0000259" key="14">
    <source>
        <dbReference type="Pfam" id="PF00749"/>
    </source>
</evidence>
<keyword evidence="5 13" id="KW-0436">Ligase</keyword>
<dbReference type="SUPFAM" id="SSF52374">
    <property type="entry name" value="Nucleotidylyl transferase"/>
    <property type="match status" value="2"/>
</dbReference>
<reference evidence="17 18" key="2">
    <citation type="submission" date="2014-03" db="EMBL/GenBank/DDBJ databases">
        <title>The Genome Sequence of Anncaliia algerae insect isolate PRA339.</title>
        <authorList>
            <consortium name="The Broad Institute Genome Sequencing Platform"/>
            <consortium name="The Broad Institute Genome Sequencing Center for Infectious Disease"/>
            <person name="Cuomo C."/>
            <person name="Becnel J."/>
            <person name="Sanscrainte N."/>
            <person name="Walker B."/>
            <person name="Young S.K."/>
            <person name="Zeng Q."/>
            <person name="Gargeya S."/>
            <person name="Fitzgerald M."/>
            <person name="Haas B."/>
            <person name="Abouelleil A."/>
            <person name="Alvarado L."/>
            <person name="Arachchi H.M."/>
            <person name="Berlin A.M."/>
            <person name="Chapman S.B."/>
            <person name="Dewar J."/>
            <person name="Goldberg J."/>
            <person name="Griggs A."/>
            <person name="Gujja S."/>
            <person name="Hansen M."/>
            <person name="Howarth C."/>
            <person name="Imamovic A."/>
            <person name="Larimer J."/>
            <person name="McCowan C."/>
            <person name="Murphy C."/>
            <person name="Neiman D."/>
            <person name="Pearson M."/>
            <person name="Priest M."/>
            <person name="Roberts A."/>
            <person name="Saif S."/>
            <person name="Shea T."/>
            <person name="Sisk P."/>
            <person name="Sykes S."/>
            <person name="Wortman J."/>
            <person name="Nusbaum C."/>
            <person name="Birren B."/>
        </authorList>
    </citation>
    <scope>NUCLEOTIDE SEQUENCE [LARGE SCALE GENOMIC DNA]</scope>
    <source>
        <strain evidence="17 18">PRA339</strain>
    </source>
</reference>
<dbReference type="GO" id="GO:0004818">
    <property type="term" value="F:glutamate-tRNA ligase activity"/>
    <property type="evidence" value="ECO:0007669"/>
    <property type="project" value="UniProtKB-EC"/>
</dbReference>
<evidence type="ECO:0000256" key="8">
    <source>
        <dbReference type="ARBA" id="ARBA00022917"/>
    </source>
</evidence>
<evidence type="ECO:0000259" key="15">
    <source>
        <dbReference type="Pfam" id="PF03950"/>
    </source>
</evidence>
<comment type="similarity">
    <text evidence="2">Belongs to the class-I aminoacyl-tRNA synthetase family. Glutamate--tRNA ligase type 2 subfamily.</text>
</comment>
<proteinExistence type="inferred from homology"/>
<dbReference type="PANTHER" id="PTHR43097">
    <property type="entry name" value="GLUTAMINE-TRNA LIGASE"/>
    <property type="match status" value="1"/>
</dbReference>
<evidence type="ECO:0000256" key="1">
    <source>
        <dbReference type="ARBA" id="ARBA00004496"/>
    </source>
</evidence>
<dbReference type="Gene3D" id="3.40.50.620">
    <property type="entry name" value="HUPs"/>
    <property type="match status" value="1"/>
</dbReference>
<accession>A0A059F449</accession>
<dbReference type="InterPro" id="IPR000924">
    <property type="entry name" value="Glu/Gln-tRNA-synth"/>
</dbReference>
<dbReference type="GO" id="GO:0005524">
    <property type="term" value="F:ATP binding"/>
    <property type="evidence" value="ECO:0007669"/>
    <property type="project" value="UniProtKB-KW"/>
</dbReference>
<evidence type="ECO:0000256" key="7">
    <source>
        <dbReference type="ARBA" id="ARBA00022840"/>
    </source>
</evidence>
<dbReference type="Proteomes" id="UP000030655">
    <property type="component" value="Unassembled WGS sequence"/>
</dbReference>
<dbReference type="PANTHER" id="PTHR43097:SF5">
    <property type="entry name" value="GLUTAMATE--TRNA LIGASE"/>
    <property type="match status" value="1"/>
</dbReference>
<dbReference type="InterPro" id="IPR001412">
    <property type="entry name" value="aa-tRNA-synth_I_CS"/>
</dbReference>
<evidence type="ECO:0000256" key="2">
    <source>
        <dbReference type="ARBA" id="ARBA00008927"/>
    </source>
</evidence>
<dbReference type="GO" id="GO:0005829">
    <property type="term" value="C:cytosol"/>
    <property type="evidence" value="ECO:0007669"/>
    <property type="project" value="TreeGrafter"/>
</dbReference>
<keyword evidence="18" id="KW-1185">Reference proteome</keyword>
<dbReference type="Gene3D" id="1.10.1160.10">
    <property type="entry name" value="Glutamyl-trna Synthetase, Domain 2"/>
    <property type="match status" value="1"/>
</dbReference>
<evidence type="ECO:0000256" key="10">
    <source>
        <dbReference type="ARBA" id="ARBA00030865"/>
    </source>
</evidence>
<gene>
    <name evidence="17" type="ORF">H312_00775</name>
</gene>
<evidence type="ECO:0000313" key="18">
    <source>
        <dbReference type="Proteomes" id="UP000030655"/>
    </source>
</evidence>
<dbReference type="VEuPathDB" id="MicrosporidiaDB:H312_00775"/>
<dbReference type="FunFam" id="1.10.1160.10:FF:000001">
    <property type="entry name" value="Glutamine--tRNA ligase"/>
    <property type="match status" value="1"/>
</dbReference>
<dbReference type="Pfam" id="PF03950">
    <property type="entry name" value="tRNA-synt_1c_C"/>
    <property type="match status" value="1"/>
</dbReference>
<evidence type="ECO:0000256" key="13">
    <source>
        <dbReference type="RuleBase" id="RU363037"/>
    </source>
</evidence>
<evidence type="ECO:0000256" key="3">
    <source>
        <dbReference type="ARBA" id="ARBA00012835"/>
    </source>
</evidence>
<evidence type="ECO:0000313" key="17">
    <source>
        <dbReference type="EMBL" id="KCZ81736.1"/>
    </source>
</evidence>
<evidence type="ECO:0000256" key="11">
    <source>
        <dbReference type="ARBA" id="ARBA00048351"/>
    </source>
</evidence>
<keyword evidence="8 13" id="KW-0648">Protein biosynthesis</keyword>
<dbReference type="InterPro" id="IPR020061">
    <property type="entry name" value="Glu_tRNA_lig_a-bdl"/>
</dbReference>
<dbReference type="OrthoDB" id="10250478at2759"/>
<evidence type="ECO:0000256" key="12">
    <source>
        <dbReference type="ARBA" id="ARBA00070830"/>
    </source>
</evidence>
<dbReference type="FunFam" id="3.90.800.10:FF:000001">
    <property type="entry name" value="Glutamine--tRNA ligase"/>
    <property type="match status" value="1"/>
</dbReference>
<dbReference type="InterPro" id="IPR014729">
    <property type="entry name" value="Rossmann-like_a/b/a_fold"/>
</dbReference>